<dbReference type="EMBL" id="JACHGJ010000008">
    <property type="protein sequence ID" value="MBB6481929.1"/>
    <property type="molecule type" value="Genomic_DNA"/>
</dbReference>
<proteinExistence type="predicted"/>
<organism evidence="2 3">
    <name type="scientific">Spirochaeta isovalerica</name>
    <dbReference type="NCBI Taxonomy" id="150"/>
    <lineage>
        <taxon>Bacteria</taxon>
        <taxon>Pseudomonadati</taxon>
        <taxon>Spirochaetota</taxon>
        <taxon>Spirochaetia</taxon>
        <taxon>Spirochaetales</taxon>
        <taxon>Spirochaetaceae</taxon>
        <taxon>Spirochaeta</taxon>
    </lineage>
</organism>
<comment type="caution">
    <text evidence="2">The sequence shown here is derived from an EMBL/GenBank/DDBJ whole genome shotgun (WGS) entry which is preliminary data.</text>
</comment>
<dbReference type="Proteomes" id="UP000587760">
    <property type="component" value="Unassembled WGS sequence"/>
</dbReference>
<protein>
    <submittedName>
        <fullName evidence="2">Antitoxin component YwqK of YwqJK toxin-antitoxin module</fullName>
    </submittedName>
</protein>
<dbReference type="PROSITE" id="PS51257">
    <property type="entry name" value="PROKAR_LIPOPROTEIN"/>
    <property type="match status" value="1"/>
</dbReference>
<dbReference type="Gene3D" id="2.180.10.10">
    <property type="entry name" value="RHS repeat-associated core"/>
    <property type="match status" value="1"/>
</dbReference>
<feature type="chain" id="PRO_5032871979" evidence="1">
    <location>
        <begin position="22"/>
        <end position="332"/>
    </location>
</feature>
<accession>A0A841RGM0</accession>
<feature type="signal peptide" evidence="1">
    <location>
        <begin position="1"/>
        <end position="21"/>
    </location>
</feature>
<sequence length="332" mass="37522">MKHVLKLSLAAFFAAMILSCATTNKPPEFSPFRLASFAVFDSEETLIQQVDITYSEADKPASIVMTDSEGNEVGLRLISYSETGKVSSIENSGAYTAYSLSRYNYDESDYLVSIVTSDKEGKVLNRADYTNDSRGNPVEWISSTGRASQDIHFLVEYDDKDRVVKTTEVDPSGEPIYYSISEYDEEGNELSYTIYSPEGLIDQQLINTYAEGFLVQSDILDEKGTVLYSTVYELNDRGQPVLISNYNQYGDRSDYTEVLYDEQGNERERAVYNYENDLTEKTVKEYDEQGNNISLIISGPDGTIYSATRNSFEEKPLAMAEEEFNSLVFRLR</sequence>
<keyword evidence="1" id="KW-0732">Signal</keyword>
<evidence type="ECO:0000313" key="3">
    <source>
        <dbReference type="Proteomes" id="UP000587760"/>
    </source>
</evidence>
<dbReference type="RefSeq" id="WP_184748161.1">
    <property type="nucleotide sequence ID" value="NZ_JACHGJ010000008.1"/>
</dbReference>
<keyword evidence="3" id="KW-1185">Reference proteome</keyword>
<gene>
    <name evidence="2" type="ORF">HNR50_003610</name>
</gene>
<reference evidence="2 3" key="1">
    <citation type="submission" date="2020-08" db="EMBL/GenBank/DDBJ databases">
        <title>Genomic Encyclopedia of Type Strains, Phase IV (KMG-IV): sequencing the most valuable type-strain genomes for metagenomic binning, comparative biology and taxonomic classification.</title>
        <authorList>
            <person name="Goeker M."/>
        </authorList>
    </citation>
    <scope>NUCLEOTIDE SEQUENCE [LARGE SCALE GENOMIC DNA]</scope>
    <source>
        <strain evidence="2 3">DSM 2461</strain>
    </source>
</reference>
<name>A0A841RGM0_9SPIO</name>
<evidence type="ECO:0000313" key="2">
    <source>
        <dbReference type="EMBL" id="MBB6481929.1"/>
    </source>
</evidence>
<dbReference type="AlphaFoldDB" id="A0A841RGM0"/>
<evidence type="ECO:0000256" key="1">
    <source>
        <dbReference type="SAM" id="SignalP"/>
    </source>
</evidence>